<dbReference type="Gene3D" id="3.30.700.10">
    <property type="entry name" value="Glycoprotein, Type 4 Pilin"/>
    <property type="match status" value="1"/>
</dbReference>
<name>A0ABT3GAT3_9BACT</name>
<keyword evidence="1" id="KW-0812">Transmembrane</keyword>
<evidence type="ECO:0000313" key="3">
    <source>
        <dbReference type="Proteomes" id="UP001165653"/>
    </source>
</evidence>
<accession>A0ABT3GAT3</accession>
<feature type="transmembrane region" description="Helical" evidence="1">
    <location>
        <begin position="20"/>
        <end position="38"/>
    </location>
</feature>
<evidence type="ECO:0008006" key="4">
    <source>
        <dbReference type="Google" id="ProtNLM"/>
    </source>
</evidence>
<dbReference type="Proteomes" id="UP001165653">
    <property type="component" value="Unassembled WGS sequence"/>
</dbReference>
<keyword evidence="3" id="KW-1185">Reference proteome</keyword>
<reference evidence="2" key="1">
    <citation type="submission" date="2022-10" db="EMBL/GenBank/DDBJ databases">
        <title>Luteolibacter sp. GHJ8, whole genome shotgun sequencing project.</title>
        <authorList>
            <person name="Zhao G."/>
            <person name="Shen L."/>
        </authorList>
    </citation>
    <scope>NUCLEOTIDE SEQUENCE</scope>
    <source>
        <strain evidence="2">GHJ8</strain>
    </source>
</reference>
<comment type="caution">
    <text evidence="2">The sequence shown here is derived from an EMBL/GenBank/DDBJ whole genome shotgun (WGS) entry which is preliminary data.</text>
</comment>
<keyword evidence="1" id="KW-1133">Transmembrane helix</keyword>
<protein>
    <recommendedName>
        <fullName evidence="4">Type II secretion system protein GspG C-terminal domain-containing protein</fullName>
    </recommendedName>
</protein>
<organism evidence="2 3">
    <name type="scientific">Luteolibacter rhizosphaerae</name>
    <dbReference type="NCBI Taxonomy" id="2989719"/>
    <lineage>
        <taxon>Bacteria</taxon>
        <taxon>Pseudomonadati</taxon>
        <taxon>Verrucomicrobiota</taxon>
        <taxon>Verrucomicrobiia</taxon>
        <taxon>Verrucomicrobiales</taxon>
        <taxon>Verrucomicrobiaceae</taxon>
        <taxon>Luteolibacter</taxon>
    </lineage>
</organism>
<gene>
    <name evidence="2" type="ORF">OJ996_25360</name>
</gene>
<proteinExistence type="predicted"/>
<dbReference type="RefSeq" id="WP_264516562.1">
    <property type="nucleotide sequence ID" value="NZ_JAPDDR010000021.1"/>
</dbReference>
<sequence>MADDPSSLWTMLDHLPELRKFLLLVLGVTFVIWLAGGYHPPRRPERLQASNDARALKQAIQAFEMEYKSFPDLGVRGEEIRSEGEAGAKLLTILLAKEEAGDSVQNRRRISFANFRVSKRRKNGGLVYRDGDKRSEVEGLFDSWGNAFYVKFDADQDGRIEDPLEPGKFISESVLVYSFGKDGQLGGKDDIQTW</sequence>
<keyword evidence="1" id="KW-0472">Membrane</keyword>
<evidence type="ECO:0000313" key="2">
    <source>
        <dbReference type="EMBL" id="MCW1916942.1"/>
    </source>
</evidence>
<evidence type="ECO:0000256" key="1">
    <source>
        <dbReference type="SAM" id="Phobius"/>
    </source>
</evidence>
<dbReference type="EMBL" id="JAPDDR010000021">
    <property type="protein sequence ID" value="MCW1916942.1"/>
    <property type="molecule type" value="Genomic_DNA"/>
</dbReference>